<dbReference type="EMBL" id="JAROKN010000080">
    <property type="protein sequence ID" value="MDF9279422.1"/>
    <property type="molecule type" value="Genomic_DNA"/>
</dbReference>
<comment type="caution">
    <text evidence="1">The sequence shown here is derived from an EMBL/GenBank/DDBJ whole genome shotgun (WGS) entry which is preliminary data.</text>
</comment>
<organism evidence="1 2">
    <name type="scientific">Arthrobacter vasquezii</name>
    <dbReference type="NCBI Taxonomy" id="2977629"/>
    <lineage>
        <taxon>Bacteria</taxon>
        <taxon>Bacillati</taxon>
        <taxon>Actinomycetota</taxon>
        <taxon>Actinomycetes</taxon>
        <taxon>Micrococcales</taxon>
        <taxon>Micrococcaceae</taxon>
        <taxon>Arthrobacter</taxon>
    </lineage>
</organism>
<gene>
    <name evidence="1" type="ORF">P4U43_16655</name>
</gene>
<evidence type="ECO:0000313" key="1">
    <source>
        <dbReference type="EMBL" id="MDF9279422.1"/>
    </source>
</evidence>
<accession>A0ABT6CZ96</accession>
<sequence>MSTLTELHDKLTNEQPRLDKLDKYWRGEQAAAFLSPESKKALGDRLQSVCVNYPKLAVVSLADRLNLTGFRIGGPESAPDTALWQLWRRNGMVEGSHEVIRDALAYGRGYVIVWAGPRGVRITVESPRQMTVLRDPATREVTVGMKRWIHEGHGYCTVYGAEEIITYKTETKTSNIDHVAEHDWKQFQYVSNPLGVPPIGQVLNRDRLLDFDGVSEMSGILDLTDALNKILLDALVTSEDYARPRRWATGMEIVEDDEGNPINPYGDDSKRVWTNEAEGGKFGQFAQADMSGYGEMASLFIQQIGAIKALPAHYLGLPNDQPPGADAIRSSEASLVSHARRAISMMGGDFAWIAALILAVRDGVDPYEADVETVWANPETRTPAQAADAALKLSTIGVPLETLLADELGYDPTRIKKIMDSRRAEALEKAATDLSSLV</sequence>
<dbReference type="InterPro" id="IPR021145">
    <property type="entry name" value="Portal_protein_SPP1_Gp6-like"/>
</dbReference>
<dbReference type="Pfam" id="PF05133">
    <property type="entry name" value="SPP1_portal"/>
    <property type="match status" value="1"/>
</dbReference>
<dbReference type="RefSeq" id="WP_277359732.1">
    <property type="nucleotide sequence ID" value="NZ_JAROKN010000080.1"/>
</dbReference>
<protein>
    <submittedName>
        <fullName evidence="1">Phage portal protein</fullName>
    </submittedName>
</protein>
<reference evidence="1 2" key="1">
    <citation type="journal article" date="2023" name="Int. J. Syst. Evol. Microbiol.">
        <title>Arthrobacter vasquezii sp. nov., isolated from a soil sample from Union Glacier, Antarctica.</title>
        <authorList>
            <person name="Valenzuela-Ibaceta F."/>
            <person name="Carrasco V."/>
            <person name="Lagos-Moraga S."/>
            <person name="Dietz-Vargas C."/>
            <person name="Navarro C.A."/>
            <person name="Perez-Donoso J.M."/>
        </authorList>
    </citation>
    <scope>NUCLEOTIDE SEQUENCE [LARGE SCALE GENOMIC DNA]</scope>
    <source>
        <strain evidence="1 2">EH-1B-1</strain>
    </source>
</reference>
<name>A0ABT6CZ96_9MICC</name>
<keyword evidence="2" id="KW-1185">Reference proteome</keyword>
<dbReference type="Proteomes" id="UP001220456">
    <property type="component" value="Unassembled WGS sequence"/>
</dbReference>
<evidence type="ECO:0000313" key="2">
    <source>
        <dbReference type="Proteomes" id="UP001220456"/>
    </source>
</evidence>
<proteinExistence type="predicted"/>